<comment type="caution">
    <text evidence="2">The sequence shown here is derived from an EMBL/GenBank/DDBJ whole genome shotgun (WGS) entry which is preliminary data.</text>
</comment>
<protein>
    <submittedName>
        <fullName evidence="2">Uncharacterized protein</fullName>
    </submittedName>
</protein>
<reference evidence="3" key="1">
    <citation type="journal article" date="2019" name="Int. J. Syst. Evol. Microbiol.">
        <title>The Global Catalogue of Microorganisms (GCM) 10K type strain sequencing project: providing services to taxonomists for standard genome sequencing and annotation.</title>
        <authorList>
            <consortium name="The Broad Institute Genomics Platform"/>
            <consortium name="The Broad Institute Genome Sequencing Center for Infectious Disease"/>
            <person name="Wu L."/>
            <person name="Ma J."/>
        </authorList>
    </citation>
    <scope>NUCLEOTIDE SEQUENCE [LARGE SCALE GENOMIC DNA]</scope>
    <source>
        <strain evidence="3">CGMCC 4.1641</strain>
    </source>
</reference>
<keyword evidence="3" id="KW-1185">Reference proteome</keyword>
<dbReference type="EMBL" id="JBHSKJ010000005">
    <property type="protein sequence ID" value="MFC5145035.1"/>
    <property type="molecule type" value="Genomic_DNA"/>
</dbReference>
<evidence type="ECO:0000313" key="3">
    <source>
        <dbReference type="Proteomes" id="UP001596222"/>
    </source>
</evidence>
<feature type="region of interest" description="Disordered" evidence="1">
    <location>
        <begin position="74"/>
        <end position="112"/>
    </location>
</feature>
<organism evidence="2 3">
    <name type="scientific">Streptomyces aureoversilis</name>
    <dbReference type="NCBI Taxonomy" id="67277"/>
    <lineage>
        <taxon>Bacteria</taxon>
        <taxon>Bacillati</taxon>
        <taxon>Actinomycetota</taxon>
        <taxon>Actinomycetes</taxon>
        <taxon>Kitasatosporales</taxon>
        <taxon>Streptomycetaceae</taxon>
        <taxon>Streptomyces</taxon>
    </lineage>
</organism>
<dbReference type="RefSeq" id="WP_382039316.1">
    <property type="nucleotide sequence ID" value="NZ_JBHSKJ010000005.1"/>
</dbReference>
<proteinExistence type="predicted"/>
<gene>
    <name evidence="2" type="ORF">ACFPP6_10170</name>
</gene>
<dbReference type="Proteomes" id="UP001596222">
    <property type="component" value="Unassembled WGS sequence"/>
</dbReference>
<evidence type="ECO:0000313" key="2">
    <source>
        <dbReference type="EMBL" id="MFC5145035.1"/>
    </source>
</evidence>
<sequence>MNAAQQHMLDLYRAAQHGESAPPAPGTGDVEAYRSFRTWRAFQAVVDERVAARRARRAGLFRFLRPAARLRPAAVRPPAVRPAAARPSAVRPSPAQDTGRRVPDACGRPAEC</sequence>
<evidence type="ECO:0000256" key="1">
    <source>
        <dbReference type="SAM" id="MobiDB-lite"/>
    </source>
</evidence>
<feature type="compositionally biased region" description="Low complexity" evidence="1">
    <location>
        <begin position="74"/>
        <end position="95"/>
    </location>
</feature>
<accession>A0ABV9ZXY0</accession>
<name>A0ABV9ZXY0_9ACTN</name>